<keyword evidence="4" id="KW-1185">Reference proteome</keyword>
<dbReference type="Pfam" id="PF13487">
    <property type="entry name" value="HD_5"/>
    <property type="match status" value="2"/>
</dbReference>
<gene>
    <name evidence="3" type="ORF">Q8814_20190</name>
</gene>
<dbReference type="PRINTS" id="PR00038">
    <property type="entry name" value="HTHLUXR"/>
</dbReference>
<name>A0ABU7JWK4_9NOCA</name>
<dbReference type="CDD" id="cd06170">
    <property type="entry name" value="LuxR_C_like"/>
    <property type="match status" value="1"/>
</dbReference>
<dbReference type="SUPFAM" id="SSF109604">
    <property type="entry name" value="HD-domain/PDEase-like"/>
    <property type="match status" value="1"/>
</dbReference>
<dbReference type="Gene3D" id="1.10.3210.10">
    <property type="entry name" value="Hypothetical protein af1432"/>
    <property type="match status" value="2"/>
</dbReference>
<dbReference type="PROSITE" id="PS50043">
    <property type="entry name" value="HTH_LUXR_2"/>
    <property type="match status" value="1"/>
</dbReference>
<dbReference type="SMART" id="SM00471">
    <property type="entry name" value="HDc"/>
    <property type="match status" value="1"/>
</dbReference>
<protein>
    <submittedName>
        <fullName evidence="3">HD domain-containing phosphohydrolase</fullName>
    </submittedName>
</protein>
<dbReference type="InterPro" id="IPR003607">
    <property type="entry name" value="HD/PDEase_dom"/>
</dbReference>
<dbReference type="Gene3D" id="1.10.10.10">
    <property type="entry name" value="Winged helix-like DNA-binding domain superfamily/Winged helix DNA-binding domain"/>
    <property type="match status" value="1"/>
</dbReference>
<dbReference type="SMART" id="SM00421">
    <property type="entry name" value="HTH_LUXR"/>
    <property type="match status" value="1"/>
</dbReference>
<dbReference type="Pfam" id="PF00196">
    <property type="entry name" value="GerE"/>
    <property type="match status" value="1"/>
</dbReference>
<dbReference type="InterPro" id="IPR036388">
    <property type="entry name" value="WH-like_DNA-bd_sf"/>
</dbReference>
<accession>A0ABU7JWK4</accession>
<dbReference type="PANTHER" id="PTHR45228">
    <property type="entry name" value="CYCLIC DI-GMP PHOSPHODIESTERASE TM_0186-RELATED"/>
    <property type="match status" value="1"/>
</dbReference>
<evidence type="ECO:0000313" key="4">
    <source>
        <dbReference type="Proteomes" id="UP001331936"/>
    </source>
</evidence>
<feature type="domain" description="HTH luxR-type" evidence="1">
    <location>
        <begin position="448"/>
        <end position="513"/>
    </location>
</feature>
<evidence type="ECO:0000259" key="2">
    <source>
        <dbReference type="PROSITE" id="PS51832"/>
    </source>
</evidence>
<feature type="domain" description="HD-GYP" evidence="2">
    <location>
        <begin position="256"/>
        <end position="452"/>
    </location>
</feature>
<dbReference type="PROSITE" id="PS00622">
    <property type="entry name" value="HTH_LUXR_1"/>
    <property type="match status" value="1"/>
</dbReference>
<comment type="caution">
    <text evidence="3">The sequence shown here is derived from an EMBL/GenBank/DDBJ whole genome shotgun (WGS) entry which is preliminary data.</text>
</comment>
<dbReference type="SUPFAM" id="SSF46894">
    <property type="entry name" value="C-terminal effector domain of the bipartite response regulators"/>
    <property type="match status" value="1"/>
</dbReference>
<organism evidence="3 4">
    <name type="scientific">Rhodococcus chondri</name>
    <dbReference type="NCBI Taxonomy" id="3065941"/>
    <lineage>
        <taxon>Bacteria</taxon>
        <taxon>Bacillati</taxon>
        <taxon>Actinomycetota</taxon>
        <taxon>Actinomycetes</taxon>
        <taxon>Mycobacteriales</taxon>
        <taxon>Nocardiaceae</taxon>
        <taxon>Rhodococcus</taxon>
    </lineage>
</organism>
<dbReference type="InterPro" id="IPR000792">
    <property type="entry name" value="Tscrpt_reg_LuxR_C"/>
</dbReference>
<dbReference type="RefSeq" id="WP_330153781.1">
    <property type="nucleotide sequence ID" value="NZ_JAUZMZ010000144.1"/>
</dbReference>
<dbReference type="EMBL" id="JAUZMZ010000144">
    <property type="protein sequence ID" value="MEE2034408.1"/>
    <property type="molecule type" value="Genomic_DNA"/>
</dbReference>
<evidence type="ECO:0000313" key="3">
    <source>
        <dbReference type="EMBL" id="MEE2034408.1"/>
    </source>
</evidence>
<proteinExistence type="predicted"/>
<dbReference type="Proteomes" id="UP001331936">
    <property type="component" value="Unassembled WGS sequence"/>
</dbReference>
<dbReference type="InterPro" id="IPR016032">
    <property type="entry name" value="Sig_transdc_resp-reg_C-effctor"/>
</dbReference>
<dbReference type="CDD" id="cd00077">
    <property type="entry name" value="HDc"/>
    <property type="match status" value="1"/>
</dbReference>
<sequence>MSDHVRSGRVAELTMALSLATDLGTGQPMEHGLRTCWLSLAASEALGLAASTRSCVYYVALLRFLGCTWDASETAVLAGGDDIAFDAAMAPMLMAEPGEGMRYFVRHLANDLPWQRRAGPIVRALSDPALNRRSLSQHCEAAARLATRLGMAESVCRSLAHAYERWDGRGYPAGWAADDVPVAVRVVTVARDAELWACRAGWAAATDVLTHRRGRAYDPAVVDVVVADGEHWLTGLGDDPYAAILDAEPAPVLMIESGNLDAALTAVADFTDLKSPYFRGHSTGVARLAVAAGQAAGLAIADATTLGRAGLVHDVGRVGIPNGVWDRRGPLSAEQWERVRLHPYLSERVLRRCALLTPLADLAARHHERVDGSGYHRGDSGDRLGLGIRLLGAADAYHAMTENRPHRPALPPAEAASQLLDEVDAGRFTRVEVDAVLDAAGQVSRPPRVRRPAGLTAREVDVLALIARGRTNKEVATALVLSPKTVGHHIEHIYTKAGVSTRAGATLFAMEHGLLSP</sequence>
<dbReference type="InterPro" id="IPR037522">
    <property type="entry name" value="HD_GYP_dom"/>
</dbReference>
<dbReference type="InterPro" id="IPR052020">
    <property type="entry name" value="Cyclic_di-GMP/3'3'-cGAMP_PDE"/>
</dbReference>
<reference evidence="3 4" key="1">
    <citation type="submission" date="2023-08" db="EMBL/GenBank/DDBJ databases">
        <authorList>
            <person name="Girao M."/>
            <person name="Carvalho M.F."/>
        </authorList>
    </citation>
    <scope>NUCLEOTIDE SEQUENCE [LARGE SCALE GENOMIC DNA]</scope>
    <source>
        <strain evidence="3 4">CC-R104</strain>
    </source>
</reference>
<evidence type="ECO:0000259" key="1">
    <source>
        <dbReference type="PROSITE" id="PS50043"/>
    </source>
</evidence>
<dbReference type="PROSITE" id="PS51832">
    <property type="entry name" value="HD_GYP"/>
    <property type="match status" value="1"/>
</dbReference>